<sequence length="97" mass="10941">MGALNADLFDAIHMLCIVRGAVPRNGVTRTLAALRRNPDTPVQRHEIVRFAQALANDGGRSLSQAIDLLRKANPRLREFSFEFLRARMIREGLPIYL</sequence>
<reference evidence="1 2" key="1">
    <citation type="submission" date="2019-12" db="EMBL/GenBank/DDBJ databases">
        <title>Paraburkholderia acidiphila 7Q-K02 sp. nov and Paraburkholderia acidisoli DHF22 sp. nov., two strains isolated from forest soil.</title>
        <authorList>
            <person name="Gao Z."/>
            <person name="Qiu L."/>
        </authorList>
    </citation>
    <scope>NUCLEOTIDE SEQUENCE [LARGE SCALE GENOMIC DNA]</scope>
    <source>
        <strain evidence="1 2">7Q-K02</strain>
    </source>
</reference>
<dbReference type="KEGG" id="pacp:FAZ97_19585"/>
<dbReference type="EMBL" id="CP046910">
    <property type="protein sequence ID" value="QGZ57138.1"/>
    <property type="molecule type" value="Genomic_DNA"/>
</dbReference>
<keyword evidence="2" id="KW-1185">Reference proteome</keyword>
<accession>A0A7Z2G8H3</accession>
<evidence type="ECO:0000313" key="2">
    <source>
        <dbReference type="Proteomes" id="UP000434209"/>
    </source>
</evidence>
<organism evidence="1 2">
    <name type="scientific">Paraburkholderia acidiphila</name>
    <dbReference type="NCBI Taxonomy" id="2571747"/>
    <lineage>
        <taxon>Bacteria</taxon>
        <taxon>Pseudomonadati</taxon>
        <taxon>Pseudomonadota</taxon>
        <taxon>Betaproteobacteria</taxon>
        <taxon>Burkholderiales</taxon>
        <taxon>Burkholderiaceae</taxon>
        <taxon>Paraburkholderia</taxon>
    </lineage>
</organism>
<dbReference type="RefSeq" id="WP_158760087.1">
    <property type="nucleotide sequence ID" value="NZ_CP046910.1"/>
</dbReference>
<evidence type="ECO:0000313" key="1">
    <source>
        <dbReference type="EMBL" id="QGZ57138.1"/>
    </source>
</evidence>
<dbReference type="OrthoDB" id="9088233at2"/>
<name>A0A7Z2G8H3_9BURK</name>
<dbReference type="AlphaFoldDB" id="A0A7Z2G8H3"/>
<protein>
    <submittedName>
        <fullName evidence="1">Uncharacterized protein</fullName>
    </submittedName>
</protein>
<dbReference type="Proteomes" id="UP000434209">
    <property type="component" value="Chromosome 2"/>
</dbReference>
<proteinExistence type="predicted"/>
<gene>
    <name evidence="1" type="ORF">FAZ97_19585</name>
</gene>